<dbReference type="SUPFAM" id="SSF50129">
    <property type="entry name" value="GroES-like"/>
    <property type="match status" value="1"/>
</dbReference>
<dbReference type="PANTHER" id="PTHR42813">
    <property type="entry name" value="ZINC-TYPE ALCOHOL DEHYDROGENASE-LIKE"/>
    <property type="match status" value="1"/>
</dbReference>
<dbReference type="GO" id="GO:0016491">
    <property type="term" value="F:oxidoreductase activity"/>
    <property type="evidence" value="ECO:0007669"/>
    <property type="project" value="UniProtKB-KW"/>
</dbReference>
<reference evidence="7 8" key="1">
    <citation type="submission" date="2018-02" db="EMBL/GenBank/DDBJ databases">
        <title>The genomes of Aspergillus section Nigri reveals drivers in fungal speciation.</title>
        <authorList>
            <consortium name="DOE Joint Genome Institute"/>
            <person name="Vesth T.C."/>
            <person name="Nybo J."/>
            <person name="Theobald S."/>
            <person name="Brandl J."/>
            <person name="Frisvad J.C."/>
            <person name="Nielsen K.F."/>
            <person name="Lyhne E.K."/>
            <person name="Kogle M.E."/>
            <person name="Kuo A."/>
            <person name="Riley R."/>
            <person name="Clum A."/>
            <person name="Nolan M."/>
            <person name="Lipzen A."/>
            <person name="Salamov A."/>
            <person name="Henrissat B."/>
            <person name="Wiebenga A."/>
            <person name="De vries R.P."/>
            <person name="Grigoriev I.V."/>
            <person name="Mortensen U.H."/>
            <person name="Andersen M.R."/>
            <person name="Baker S.E."/>
        </authorList>
    </citation>
    <scope>NUCLEOTIDE SEQUENCE [LARGE SCALE GENOMIC DNA]</scope>
    <source>
        <strain evidence="7 8">CBS 114.51</strain>
    </source>
</reference>
<keyword evidence="2 5" id="KW-0479">Metal-binding</keyword>
<keyword evidence="3 5" id="KW-0862">Zinc</keyword>
<dbReference type="InterPro" id="IPR036291">
    <property type="entry name" value="NAD(P)-bd_dom_sf"/>
</dbReference>
<dbReference type="InterPro" id="IPR013149">
    <property type="entry name" value="ADH-like_C"/>
</dbReference>
<sequence>MSSEQQQQQQQSMRVVAFRGPYKVAVEERPVPRVQDARDVVVKVKYTALCGSDLHVYRGIEPSGEGVVMGHEVTGVVVEVGDDVRSVKKGDSVVSAFTTSCGKCWYCTQGHSSRCEQNVLLGCDALDGAQAEYVTTKRLNLSEQIRIPNADGTVVKTPEGVDDKLLVLMADIFPTGYFAARNAFKASTPEQIAEQTVVLIGCGPVGLCALINALEYKPKHLLAVDSIPARLELAKSLGAEPWNFQTDREGLDKRVQELTDGRGADAVIEVVGLSPALRTGFDLLRPFGTISSVGVHNGEIPWTGSEAYGKNLTVHMGRCPVRSVSEQALQVLKKNQHLLGFMADKIMPLSQAVEAYELFNAMKVQKVIFEVDK</sequence>
<accession>A0A8T8WJ98</accession>
<dbReference type="Proteomes" id="UP000249497">
    <property type="component" value="Unassembled WGS sequence"/>
</dbReference>
<evidence type="ECO:0000313" key="7">
    <source>
        <dbReference type="EMBL" id="RAH75881.1"/>
    </source>
</evidence>
<evidence type="ECO:0000256" key="5">
    <source>
        <dbReference type="RuleBase" id="RU361277"/>
    </source>
</evidence>
<proteinExistence type="inferred from homology"/>
<dbReference type="Pfam" id="PF08240">
    <property type="entry name" value="ADH_N"/>
    <property type="match status" value="1"/>
</dbReference>
<comment type="similarity">
    <text evidence="5">Belongs to the zinc-containing alcohol dehydrogenase family.</text>
</comment>
<dbReference type="InterPro" id="IPR013154">
    <property type="entry name" value="ADH-like_N"/>
</dbReference>
<evidence type="ECO:0000313" key="8">
    <source>
        <dbReference type="Proteomes" id="UP000249497"/>
    </source>
</evidence>
<dbReference type="EMBL" id="KZ824902">
    <property type="protein sequence ID" value="RAH75881.1"/>
    <property type="molecule type" value="Genomic_DNA"/>
</dbReference>
<name>A0A8T8WJ98_ASPJA</name>
<evidence type="ECO:0000256" key="1">
    <source>
        <dbReference type="ARBA" id="ARBA00001947"/>
    </source>
</evidence>
<evidence type="ECO:0000259" key="6">
    <source>
        <dbReference type="SMART" id="SM00829"/>
    </source>
</evidence>
<dbReference type="GeneID" id="37172288"/>
<evidence type="ECO:0000256" key="3">
    <source>
        <dbReference type="ARBA" id="ARBA00022833"/>
    </source>
</evidence>
<feature type="domain" description="Enoyl reductase (ER)" evidence="6">
    <location>
        <begin position="20"/>
        <end position="369"/>
    </location>
</feature>
<dbReference type="GO" id="GO:0008270">
    <property type="term" value="F:zinc ion binding"/>
    <property type="evidence" value="ECO:0007669"/>
    <property type="project" value="InterPro"/>
</dbReference>
<dbReference type="Pfam" id="PF00107">
    <property type="entry name" value="ADH_zinc_N"/>
    <property type="match status" value="1"/>
</dbReference>
<comment type="cofactor">
    <cofactor evidence="1 5">
        <name>Zn(2+)</name>
        <dbReference type="ChEBI" id="CHEBI:29105"/>
    </cofactor>
</comment>
<dbReference type="OrthoDB" id="442947at2759"/>
<keyword evidence="4" id="KW-0560">Oxidoreductase</keyword>
<dbReference type="RefSeq" id="XP_025521775.1">
    <property type="nucleotide sequence ID" value="XM_025668596.1"/>
</dbReference>
<dbReference type="InterPro" id="IPR020843">
    <property type="entry name" value="ER"/>
</dbReference>
<evidence type="ECO:0000256" key="2">
    <source>
        <dbReference type="ARBA" id="ARBA00022723"/>
    </source>
</evidence>
<dbReference type="SUPFAM" id="SSF51735">
    <property type="entry name" value="NAD(P)-binding Rossmann-fold domains"/>
    <property type="match status" value="1"/>
</dbReference>
<keyword evidence="8" id="KW-1185">Reference proteome</keyword>
<dbReference type="PANTHER" id="PTHR42813:SF2">
    <property type="entry name" value="DEHYDROGENASE, ZINC-CONTAINING, PUTATIVE (AFU_ORTHOLOGUE AFUA_2G02810)-RELATED"/>
    <property type="match status" value="1"/>
</dbReference>
<evidence type="ECO:0000256" key="4">
    <source>
        <dbReference type="ARBA" id="ARBA00023002"/>
    </source>
</evidence>
<dbReference type="CDD" id="cd08284">
    <property type="entry name" value="FDH_like_2"/>
    <property type="match status" value="1"/>
</dbReference>
<organism evidence="7 8">
    <name type="scientific">Aspergillus japonicus CBS 114.51</name>
    <dbReference type="NCBI Taxonomy" id="1448312"/>
    <lineage>
        <taxon>Eukaryota</taxon>
        <taxon>Fungi</taxon>
        <taxon>Dikarya</taxon>
        <taxon>Ascomycota</taxon>
        <taxon>Pezizomycotina</taxon>
        <taxon>Eurotiomycetes</taxon>
        <taxon>Eurotiomycetidae</taxon>
        <taxon>Eurotiales</taxon>
        <taxon>Aspergillaceae</taxon>
        <taxon>Aspergillus</taxon>
        <taxon>Aspergillus subgen. Circumdati</taxon>
    </lineage>
</organism>
<gene>
    <name evidence="7" type="ORF">BO86DRAFT_327100</name>
</gene>
<dbReference type="PROSITE" id="PS00059">
    <property type="entry name" value="ADH_ZINC"/>
    <property type="match status" value="1"/>
</dbReference>
<dbReference type="InterPro" id="IPR002328">
    <property type="entry name" value="ADH_Zn_CS"/>
</dbReference>
<dbReference type="SMART" id="SM00829">
    <property type="entry name" value="PKS_ER"/>
    <property type="match status" value="1"/>
</dbReference>
<dbReference type="InterPro" id="IPR011032">
    <property type="entry name" value="GroES-like_sf"/>
</dbReference>
<dbReference type="Gene3D" id="3.90.180.10">
    <property type="entry name" value="Medium-chain alcohol dehydrogenases, catalytic domain"/>
    <property type="match status" value="1"/>
</dbReference>
<dbReference type="AlphaFoldDB" id="A0A8T8WJ98"/>
<dbReference type="Gene3D" id="3.40.50.720">
    <property type="entry name" value="NAD(P)-binding Rossmann-like Domain"/>
    <property type="match status" value="1"/>
</dbReference>
<protein>
    <submittedName>
        <fullName evidence="7">Alcohol dehydrogenase</fullName>
    </submittedName>
</protein>